<evidence type="ECO:0000313" key="3">
    <source>
        <dbReference type="EMBL" id="TIB78616.1"/>
    </source>
</evidence>
<organism evidence="3 6">
    <name type="scientific">Wallemia mellicola</name>
    <dbReference type="NCBI Taxonomy" id="1708541"/>
    <lineage>
        <taxon>Eukaryota</taxon>
        <taxon>Fungi</taxon>
        <taxon>Dikarya</taxon>
        <taxon>Basidiomycota</taxon>
        <taxon>Wallemiomycotina</taxon>
        <taxon>Wallemiomycetes</taxon>
        <taxon>Wallemiales</taxon>
        <taxon>Wallemiaceae</taxon>
        <taxon>Wallemia</taxon>
    </lineage>
</organism>
<feature type="compositionally biased region" description="Polar residues" evidence="2">
    <location>
        <begin position="81"/>
        <end position="104"/>
    </location>
</feature>
<dbReference type="Proteomes" id="UP000310685">
    <property type="component" value="Unassembled WGS sequence"/>
</dbReference>
<name>A0A4T0M8S1_9BASI</name>
<feature type="compositionally biased region" description="Basic and acidic residues" evidence="2">
    <location>
        <begin position="364"/>
        <end position="375"/>
    </location>
</feature>
<dbReference type="Proteomes" id="UP000307169">
    <property type="component" value="Unassembled WGS sequence"/>
</dbReference>
<feature type="compositionally biased region" description="Basic residues" evidence="2">
    <location>
        <begin position="554"/>
        <end position="565"/>
    </location>
</feature>
<feature type="coiled-coil region" evidence="1">
    <location>
        <begin position="8"/>
        <end position="35"/>
    </location>
</feature>
<evidence type="ECO:0000313" key="4">
    <source>
        <dbReference type="EMBL" id="TIC00464.1"/>
    </source>
</evidence>
<feature type="region of interest" description="Disordered" evidence="2">
    <location>
        <begin position="75"/>
        <end position="104"/>
    </location>
</feature>
<feature type="compositionally biased region" description="Basic and acidic residues" evidence="2">
    <location>
        <begin position="383"/>
        <end position="443"/>
    </location>
</feature>
<dbReference type="EMBL" id="SPRH01000023">
    <property type="protein sequence ID" value="TIC00464.1"/>
    <property type="molecule type" value="Genomic_DNA"/>
</dbReference>
<evidence type="ECO:0000256" key="2">
    <source>
        <dbReference type="SAM" id="MobiDB-lite"/>
    </source>
</evidence>
<reference evidence="5 6" key="1">
    <citation type="submission" date="2019-03" db="EMBL/GenBank/DDBJ databases">
        <title>Sequencing 25 genomes of Wallemia mellicola.</title>
        <authorList>
            <person name="Gostincar C."/>
        </authorList>
    </citation>
    <scope>NUCLEOTIDE SEQUENCE [LARGE SCALE GENOMIC DNA]</scope>
    <source>
        <strain evidence="4 5">EXF-1262</strain>
        <strain evidence="3 6">EXF-6152</strain>
    </source>
</reference>
<dbReference type="EMBL" id="SPRC01000025">
    <property type="protein sequence ID" value="TIB78616.1"/>
    <property type="molecule type" value="Genomic_DNA"/>
</dbReference>
<evidence type="ECO:0000313" key="6">
    <source>
        <dbReference type="Proteomes" id="UP000310685"/>
    </source>
</evidence>
<comment type="caution">
    <text evidence="3">The sequence shown here is derived from an EMBL/GenBank/DDBJ whole genome shotgun (WGS) entry which is preliminary data.</text>
</comment>
<feature type="region of interest" description="Disordered" evidence="2">
    <location>
        <begin position="361"/>
        <end position="565"/>
    </location>
</feature>
<feature type="compositionally biased region" description="Basic and acidic residues" evidence="2">
    <location>
        <begin position="511"/>
        <end position="548"/>
    </location>
</feature>
<accession>A0A4T0M8S1</accession>
<keyword evidence="1" id="KW-0175">Coiled coil</keyword>
<sequence>MVITRKSRPELESDIRRVKSEITSLERQLQARETQSRFDDDLDDEEELEEILKKLAAAGESDALSALLQDNVFDSPDKDAITSTEGVDSNGSNTDSQNKSTTINKQQDIETQKQIHRFNAAIQLNQAFTGISIDQPTLLQEDQEVRDYRISGIIQSLGGIPFDTVVQFNTKTLRVTDLKINCPISGLHDAIKRIEDQHSLPLFYRTLHDYGGIVQHLNALMDELHTLYHKNVIYLNEFTIVFGDYTKRTLMLTCELKWDKPNNRLEPSFFPQNLTVLEETASAKELDTIANMNINFQNMLVIGIPLKKAIEIALTAWLHMQQSQPLALPPSTAAELMLKPKDSRTNKEIPLKLKQIITKSNNDVMKRERMNEERKKKSALKKASKENAKRIKKLEKIMEIKERRRAERKEKHNTDREASKRVEGKFHKRKEAEKLQNEAEESRWSSSNVVRPEERNSEVSEQSSKRRRSSGSPGSISRSRSGSGSQNSPRSYIFRRSSVVDVSSEEDNGEEREHPGERTLEMRKARRMNERLQGRRAQETREIQRENDQASPSPRKRMTKTSPRK</sequence>
<protein>
    <submittedName>
        <fullName evidence="3">Uncharacterized protein</fullName>
    </submittedName>
</protein>
<evidence type="ECO:0000313" key="5">
    <source>
        <dbReference type="Proteomes" id="UP000307169"/>
    </source>
</evidence>
<dbReference type="AlphaFoldDB" id="A0A4T0M8S1"/>
<feature type="compositionally biased region" description="Low complexity" evidence="2">
    <location>
        <begin position="470"/>
        <end position="502"/>
    </location>
</feature>
<evidence type="ECO:0000256" key="1">
    <source>
        <dbReference type="SAM" id="Coils"/>
    </source>
</evidence>
<proteinExistence type="predicted"/>
<gene>
    <name evidence="4" type="ORF">E3Q17_02188</name>
    <name evidence="3" type="ORF">E3Q22_02554</name>
</gene>